<dbReference type="SUPFAM" id="SSF52540">
    <property type="entry name" value="P-loop containing nucleoside triphosphate hydrolases"/>
    <property type="match status" value="1"/>
</dbReference>
<dbReference type="Proteomes" id="UP001574673">
    <property type="component" value="Unassembled WGS sequence"/>
</dbReference>
<organism evidence="9 10">
    <name type="scientific">Dentiradicibacter hellwigii</name>
    <dbReference type="NCBI Taxonomy" id="3149053"/>
    <lineage>
        <taxon>Bacteria</taxon>
        <taxon>Pseudomonadati</taxon>
        <taxon>Pseudomonadota</taxon>
        <taxon>Betaproteobacteria</taxon>
        <taxon>Rhodocyclales</taxon>
        <taxon>Rhodocyclaceae</taxon>
        <taxon>Dentiradicibacter</taxon>
    </lineage>
</organism>
<dbReference type="GO" id="GO:0003887">
    <property type="term" value="F:DNA-directed DNA polymerase activity"/>
    <property type="evidence" value="ECO:0007669"/>
    <property type="project" value="UniProtKB-EC"/>
</dbReference>
<reference evidence="10" key="1">
    <citation type="submission" date="2024-06" db="EMBL/GenBank/DDBJ databases">
        <title>Radixoralia hellwigii gen. nov., sp nov., isolated from a root canal in the human oral cavity.</title>
        <authorList>
            <person name="Bartsch S."/>
            <person name="Wittmer A."/>
            <person name="Schulz A.-K."/>
            <person name="Neumann-Schaal M."/>
            <person name="Wolf J."/>
            <person name="Gronow S."/>
            <person name="Tennert C."/>
            <person name="Haecker G."/>
            <person name="Cieplik F."/>
            <person name="Al-Ahmad A."/>
        </authorList>
    </citation>
    <scope>NUCLEOTIDE SEQUENCE [LARGE SCALE GENOMIC DNA]</scope>
    <source>
        <strain evidence="10">Wk13</strain>
    </source>
</reference>
<evidence type="ECO:0000259" key="8">
    <source>
        <dbReference type="Pfam" id="PF09115"/>
    </source>
</evidence>
<evidence type="ECO:0000256" key="6">
    <source>
        <dbReference type="ARBA" id="ARBA00022932"/>
    </source>
</evidence>
<proteinExistence type="predicted"/>
<dbReference type="Gene3D" id="3.40.50.300">
    <property type="entry name" value="P-loop containing nucleotide triphosphate hydrolases"/>
    <property type="match status" value="1"/>
</dbReference>
<dbReference type="RefSeq" id="WP_418890734.1">
    <property type="nucleotide sequence ID" value="NZ_JBEUWX010000002.1"/>
</dbReference>
<dbReference type="EMBL" id="JBEUWX010000002">
    <property type="protein sequence ID" value="MFA9949621.1"/>
    <property type="molecule type" value="Genomic_DNA"/>
</dbReference>
<keyword evidence="6" id="KW-0239">DNA-directed DNA polymerase</keyword>
<dbReference type="InterPro" id="IPR050238">
    <property type="entry name" value="DNA_Rep/Repair_Clamp_Loader"/>
</dbReference>
<evidence type="ECO:0000256" key="2">
    <source>
        <dbReference type="ARBA" id="ARBA00014363"/>
    </source>
</evidence>
<comment type="caution">
    <text evidence="9">The sequence shown here is derived from an EMBL/GenBank/DDBJ whole genome shotgun (WGS) entry which is preliminary data.</text>
</comment>
<evidence type="ECO:0000256" key="5">
    <source>
        <dbReference type="ARBA" id="ARBA00022705"/>
    </source>
</evidence>
<dbReference type="PANTHER" id="PTHR11669">
    <property type="entry name" value="REPLICATION FACTOR C / DNA POLYMERASE III GAMMA-TAU SUBUNIT"/>
    <property type="match status" value="1"/>
</dbReference>
<comment type="catalytic activity">
    <reaction evidence="7">
        <text>DNA(n) + a 2'-deoxyribonucleoside 5'-triphosphate = DNA(n+1) + diphosphate</text>
        <dbReference type="Rhea" id="RHEA:22508"/>
        <dbReference type="Rhea" id="RHEA-COMP:17339"/>
        <dbReference type="Rhea" id="RHEA-COMP:17340"/>
        <dbReference type="ChEBI" id="CHEBI:33019"/>
        <dbReference type="ChEBI" id="CHEBI:61560"/>
        <dbReference type="ChEBI" id="CHEBI:173112"/>
        <dbReference type="EC" id="2.7.7.7"/>
    </reaction>
</comment>
<evidence type="ECO:0000313" key="9">
    <source>
        <dbReference type="EMBL" id="MFA9949621.1"/>
    </source>
</evidence>
<keyword evidence="3 9" id="KW-0808">Transferase</keyword>
<keyword evidence="10" id="KW-1185">Reference proteome</keyword>
<keyword evidence="4 9" id="KW-0548">Nucleotidyltransferase</keyword>
<evidence type="ECO:0000313" key="10">
    <source>
        <dbReference type="Proteomes" id="UP001574673"/>
    </source>
</evidence>
<keyword evidence="5" id="KW-0235">DNA replication</keyword>
<dbReference type="NCBIfam" id="TIGR00678">
    <property type="entry name" value="holB"/>
    <property type="match status" value="1"/>
</dbReference>
<dbReference type="Pfam" id="PF09115">
    <property type="entry name" value="DNApol3-delta_C"/>
    <property type="match status" value="1"/>
</dbReference>
<feature type="domain" description="DNA polymerase III delta subunit C-terminal" evidence="8">
    <location>
        <begin position="248"/>
        <end position="349"/>
    </location>
</feature>
<dbReference type="PANTHER" id="PTHR11669:SF8">
    <property type="entry name" value="DNA POLYMERASE III SUBUNIT DELTA"/>
    <property type="match status" value="1"/>
</dbReference>
<sequence length="357" mass="39537">MDITDLHAEVWGTLDAWRERLPHALLLAGQRGIGKFELARRFAESLLCEQPTPTHDACGQCPACGWLAQGNHPDFRLLQPEIFASEAADADNISSVAADTASNTSNGVRKKSPGQQITIDQVRALDDFLHIGTHRHGRRIVLIHPAEAMNRATANALLKSLEEPASGTLFILVSDESERLLPTIRSRCQVLSVPLPATDRALAWLRQSGVQDGERWLALAGGSPLLAARLESREERVLLDALLAEITHASAFDPLAAAATLDKVVKADKRPLPLKRLIDWMQKWLLDLALVGLAQTPRYFVAQAAMLERLARTTDAFRLLAFQRKALQYRMQCEQPVNSRLFLEAFFLNYAATFTPS</sequence>
<dbReference type="InterPro" id="IPR015199">
    <property type="entry name" value="DNA_pol_III_delta_C"/>
</dbReference>
<accession>A0ABV4UE39</accession>
<evidence type="ECO:0000256" key="4">
    <source>
        <dbReference type="ARBA" id="ARBA00022695"/>
    </source>
</evidence>
<protein>
    <recommendedName>
        <fullName evidence="2">DNA polymerase III subunit delta'</fullName>
        <ecNumber evidence="1">2.7.7.7</ecNumber>
    </recommendedName>
</protein>
<evidence type="ECO:0000256" key="3">
    <source>
        <dbReference type="ARBA" id="ARBA00022679"/>
    </source>
</evidence>
<dbReference type="EC" id="2.7.7.7" evidence="1"/>
<evidence type="ECO:0000256" key="7">
    <source>
        <dbReference type="ARBA" id="ARBA00049244"/>
    </source>
</evidence>
<dbReference type="Pfam" id="PF13177">
    <property type="entry name" value="DNA_pol3_delta2"/>
    <property type="match status" value="1"/>
</dbReference>
<dbReference type="InterPro" id="IPR004622">
    <property type="entry name" value="DNA_pol_HolB"/>
</dbReference>
<dbReference type="InterPro" id="IPR027417">
    <property type="entry name" value="P-loop_NTPase"/>
</dbReference>
<name>A0ABV4UE39_9RHOO</name>
<gene>
    <name evidence="9" type="primary">holB</name>
    <name evidence="9" type="ORF">ABCS64_04635</name>
</gene>
<evidence type="ECO:0000256" key="1">
    <source>
        <dbReference type="ARBA" id="ARBA00012417"/>
    </source>
</evidence>